<dbReference type="Proteomes" id="UP000285288">
    <property type="component" value="Unassembled WGS sequence"/>
</dbReference>
<protein>
    <submittedName>
        <fullName evidence="2">Uncharacterized protein</fullName>
    </submittedName>
</protein>
<dbReference type="RefSeq" id="WP_118012412.1">
    <property type="nucleotide sequence ID" value="NZ_JAJFOZ010000059.1"/>
</dbReference>
<organism evidence="2 4">
    <name type="scientific">Holdemanella biformis</name>
    <dbReference type="NCBI Taxonomy" id="1735"/>
    <lineage>
        <taxon>Bacteria</taxon>
        <taxon>Bacillati</taxon>
        <taxon>Bacillota</taxon>
        <taxon>Erysipelotrichia</taxon>
        <taxon>Erysipelotrichales</taxon>
        <taxon>Erysipelotrichaceae</taxon>
        <taxon>Holdemanella</taxon>
    </lineage>
</organism>
<feature type="transmembrane region" description="Helical" evidence="1">
    <location>
        <begin position="33"/>
        <end position="53"/>
    </location>
</feature>
<dbReference type="EMBL" id="QSGD01000075">
    <property type="protein sequence ID" value="RHA99910.1"/>
    <property type="molecule type" value="Genomic_DNA"/>
</dbReference>
<sequence>MKNLNWSKMRFICIFLAFSLVILGYFFRNHYYYQFLGLAYICIAISNICLYLFELKEKGHSSKSYILGAIMLVILAIFFSRLFRQ</sequence>
<evidence type="ECO:0000313" key="4">
    <source>
        <dbReference type="Proteomes" id="UP000265489"/>
    </source>
</evidence>
<gene>
    <name evidence="3" type="ORF">DW907_11665</name>
    <name evidence="2" type="ORF">DWW32_07575</name>
</gene>
<keyword evidence="1" id="KW-1133">Transmembrane helix</keyword>
<proteinExistence type="predicted"/>
<reference evidence="4 5" key="1">
    <citation type="submission" date="2018-08" db="EMBL/GenBank/DDBJ databases">
        <title>A genome reference for cultivated species of the human gut microbiota.</title>
        <authorList>
            <person name="Zou Y."/>
            <person name="Xue W."/>
            <person name="Luo G."/>
        </authorList>
    </citation>
    <scope>NUCLEOTIDE SEQUENCE [LARGE SCALE GENOMIC DNA]</scope>
    <source>
        <strain evidence="2 4">AF15-20</strain>
        <strain evidence="3 5">AM42-13AC</strain>
    </source>
</reference>
<keyword evidence="1" id="KW-0812">Transmembrane</keyword>
<feature type="transmembrane region" description="Helical" evidence="1">
    <location>
        <begin position="65"/>
        <end position="83"/>
    </location>
</feature>
<dbReference type="GeneID" id="66579736"/>
<dbReference type="Proteomes" id="UP000265489">
    <property type="component" value="Unassembled WGS sequence"/>
</dbReference>
<evidence type="ECO:0000313" key="5">
    <source>
        <dbReference type="Proteomes" id="UP000285288"/>
    </source>
</evidence>
<dbReference type="EMBL" id="QRYQ01000013">
    <property type="protein sequence ID" value="RGU91036.1"/>
    <property type="molecule type" value="Genomic_DNA"/>
</dbReference>
<feature type="transmembrane region" description="Helical" evidence="1">
    <location>
        <begin position="9"/>
        <end position="27"/>
    </location>
</feature>
<comment type="caution">
    <text evidence="2">The sequence shown here is derived from an EMBL/GenBank/DDBJ whole genome shotgun (WGS) entry which is preliminary data.</text>
</comment>
<evidence type="ECO:0000256" key="1">
    <source>
        <dbReference type="SAM" id="Phobius"/>
    </source>
</evidence>
<name>A0A395WAI6_9FIRM</name>
<evidence type="ECO:0000313" key="3">
    <source>
        <dbReference type="EMBL" id="RHA99910.1"/>
    </source>
</evidence>
<evidence type="ECO:0000313" key="2">
    <source>
        <dbReference type="EMBL" id="RGU91036.1"/>
    </source>
</evidence>
<keyword evidence="1" id="KW-0472">Membrane</keyword>
<accession>A0A395WAI6</accession>
<dbReference type="AlphaFoldDB" id="A0A395WAI6"/>